<gene>
    <name evidence="1" type="ORF">FNZ56_02750</name>
</gene>
<evidence type="ECO:0000313" key="2">
    <source>
        <dbReference type="Proteomes" id="UP000315891"/>
    </source>
</evidence>
<dbReference type="EMBL" id="CP041742">
    <property type="protein sequence ID" value="QDQ72870.1"/>
    <property type="molecule type" value="Genomic_DNA"/>
</dbReference>
<accession>A0A516V2W1</accession>
<dbReference type="OrthoDB" id="5295974at2"/>
<evidence type="ECO:0000313" key="1">
    <source>
        <dbReference type="EMBL" id="QDQ72870.1"/>
    </source>
</evidence>
<dbReference type="PIRSF" id="PIRSF015283">
    <property type="entry name" value="Regulatory_RpfE"/>
    <property type="match status" value="1"/>
</dbReference>
<protein>
    <submittedName>
        <fullName evidence="1">Phosphoglycerate mutase</fullName>
    </submittedName>
</protein>
<proteinExistence type="predicted"/>
<organism evidence="1 2">
    <name type="scientific">Pseudoluteimonas lycopersici</name>
    <dbReference type="NCBI Taxonomy" id="1324796"/>
    <lineage>
        <taxon>Bacteria</taxon>
        <taxon>Pseudomonadati</taxon>
        <taxon>Pseudomonadota</taxon>
        <taxon>Gammaproteobacteria</taxon>
        <taxon>Lysobacterales</taxon>
        <taxon>Lysobacteraceae</taxon>
        <taxon>Pseudoluteimonas</taxon>
    </lineage>
</organism>
<keyword evidence="2" id="KW-1185">Reference proteome</keyword>
<reference evidence="1 2" key="1">
    <citation type="submission" date="2019-07" db="EMBL/GenBank/DDBJ databases">
        <title>Lysobacter weifangensis sp. nov., isolated from bensulfuron-methyl contaminated farmland soil.</title>
        <authorList>
            <person name="Zhao H."/>
        </authorList>
    </citation>
    <scope>NUCLEOTIDE SEQUENCE [LARGE SCALE GENOMIC DNA]</scope>
    <source>
        <strain evidence="1 2">CC-Bw-6</strain>
    </source>
</reference>
<sequence>MARAVLLLPPLACVFAGTPPADLARALGRADRVDGESGRAAQLRRHFSLLPNRWPEAAVCRLAEIGADVDDVRRHAWLRVDPAHLRADIKGVLLLGTGEALGLDEADSVAFLPALKPLFGDAGFQLEAPHPARWYLRLPKEAKLPAFASPEIALGDDVFEHAPDGPEARRWNALASEAQVLLHNHPRNVQRAEAGRVALNALWPWGGGTLPDHATAAFPKLHSDDALLHGLARLAKIEAMPAKPPIPEDALFDLRKADAATLRPMLEALHRGDLQELALDFADGPRFTLRRGQRWRFWRKPFALLRE</sequence>
<dbReference type="RefSeq" id="WP_143878384.1">
    <property type="nucleotide sequence ID" value="NZ_BAABLZ010000002.1"/>
</dbReference>
<dbReference type="AlphaFoldDB" id="A0A516V2W1"/>
<name>A0A516V2W1_9GAMM</name>
<dbReference type="Proteomes" id="UP000315891">
    <property type="component" value="Chromosome"/>
</dbReference>
<dbReference type="InterPro" id="IPR016631">
    <property type="entry name" value="Regulatory_RpfE"/>
</dbReference>